<comment type="cofactor">
    <cofactor evidence="11">
        <name>Mg(2+)</name>
        <dbReference type="ChEBI" id="CHEBI:18420"/>
    </cofactor>
    <text evidence="11">Binds 1 Mg(2+) ion per subunit.</text>
</comment>
<sequence length="166" mass="18866">MKGIILIGFMGSGKSTIGKLLAQKTGMEHIDFDDLLVQEIGMSVQEFFDEYGEAAFRREETSLLKRFLDHEQVISTGGGIVLRPENRALLKQMAPVIYLHTEPETFISRIKNDQKNVRPLILSKTPEEIQDVFTPRIPFYEESASLVIATSERTPEEIVQEILEKI</sequence>
<comment type="subcellular location">
    <subcellularLocation>
        <location evidence="11">Cytoplasm</location>
    </subcellularLocation>
</comment>
<comment type="pathway">
    <text evidence="1 11">Metabolic intermediate biosynthesis; chorismate biosynthesis; chorismate from D-erythrose 4-phosphate and phosphoenolpyruvate: step 5/7.</text>
</comment>
<evidence type="ECO:0000256" key="10">
    <source>
        <dbReference type="ARBA" id="ARBA00048567"/>
    </source>
</evidence>
<dbReference type="EC" id="2.7.1.71" evidence="3 11"/>
<proteinExistence type="inferred from homology"/>
<gene>
    <name evidence="11" type="primary">aroK</name>
    <name evidence="12" type="ORF">BCR25_13115</name>
</gene>
<evidence type="ECO:0000313" key="12">
    <source>
        <dbReference type="EMBL" id="OEG08350.1"/>
    </source>
</evidence>
<protein>
    <recommendedName>
        <fullName evidence="3 11">Shikimate kinase</fullName>
        <shortName evidence="11">SK</shortName>
        <ecNumber evidence="3 11">2.7.1.71</ecNumber>
    </recommendedName>
</protein>
<dbReference type="AlphaFoldDB" id="A0A1E5G7W4"/>
<dbReference type="GO" id="GO:0008652">
    <property type="term" value="P:amino acid biosynthetic process"/>
    <property type="evidence" value="ECO:0007669"/>
    <property type="project" value="UniProtKB-KW"/>
</dbReference>
<keyword evidence="9 11" id="KW-0057">Aromatic amino acid biosynthesis</keyword>
<dbReference type="Pfam" id="PF01202">
    <property type="entry name" value="SKI"/>
    <property type="match status" value="1"/>
</dbReference>
<dbReference type="InterPro" id="IPR031322">
    <property type="entry name" value="Shikimate/glucono_kinase"/>
</dbReference>
<feature type="binding site" evidence="11">
    <location>
        <position position="118"/>
    </location>
    <ligand>
        <name>ATP</name>
        <dbReference type="ChEBI" id="CHEBI:30616"/>
    </ligand>
</feature>
<comment type="function">
    <text evidence="11">Catalyzes the specific phosphorylation of the 3-hydroxyl group of shikimic acid using ATP as a cosubstrate.</text>
</comment>
<evidence type="ECO:0000256" key="3">
    <source>
        <dbReference type="ARBA" id="ARBA00012154"/>
    </source>
</evidence>
<dbReference type="PATRIC" id="fig|332950.4.peg.3792"/>
<dbReference type="Gene3D" id="3.40.50.300">
    <property type="entry name" value="P-loop containing nucleotide triphosphate hydrolases"/>
    <property type="match status" value="1"/>
</dbReference>
<dbReference type="InterPro" id="IPR023000">
    <property type="entry name" value="Shikimate_kinase_CS"/>
</dbReference>
<feature type="binding site" evidence="11">
    <location>
        <position position="15"/>
    </location>
    <ligand>
        <name>Mg(2+)</name>
        <dbReference type="ChEBI" id="CHEBI:18420"/>
    </ligand>
</feature>
<feature type="binding site" evidence="11">
    <location>
        <position position="78"/>
    </location>
    <ligand>
        <name>substrate</name>
    </ligand>
</feature>
<keyword evidence="13" id="KW-1185">Reference proteome</keyword>
<dbReference type="PANTHER" id="PTHR21087">
    <property type="entry name" value="SHIKIMATE KINASE"/>
    <property type="match status" value="1"/>
</dbReference>
<evidence type="ECO:0000256" key="9">
    <source>
        <dbReference type="ARBA" id="ARBA00023141"/>
    </source>
</evidence>
<dbReference type="HAMAP" id="MF_00109">
    <property type="entry name" value="Shikimate_kinase"/>
    <property type="match status" value="1"/>
</dbReference>
<name>A0A1E5G7W4_9ENTE</name>
<dbReference type="UniPathway" id="UPA00053">
    <property type="reaction ID" value="UER00088"/>
</dbReference>
<evidence type="ECO:0000256" key="5">
    <source>
        <dbReference type="ARBA" id="ARBA00022679"/>
    </source>
</evidence>
<evidence type="ECO:0000256" key="4">
    <source>
        <dbReference type="ARBA" id="ARBA00022605"/>
    </source>
</evidence>
<evidence type="ECO:0000256" key="7">
    <source>
        <dbReference type="ARBA" id="ARBA00022777"/>
    </source>
</evidence>
<dbReference type="InterPro" id="IPR027417">
    <property type="entry name" value="P-loop_NTPase"/>
</dbReference>
<keyword evidence="11" id="KW-0963">Cytoplasm</keyword>
<feature type="binding site" evidence="11">
    <location>
        <position position="136"/>
    </location>
    <ligand>
        <name>substrate</name>
    </ligand>
</feature>
<dbReference type="GO" id="GO:0009423">
    <property type="term" value="P:chorismate biosynthetic process"/>
    <property type="evidence" value="ECO:0007669"/>
    <property type="project" value="UniProtKB-UniRule"/>
</dbReference>
<evidence type="ECO:0000256" key="6">
    <source>
        <dbReference type="ARBA" id="ARBA00022741"/>
    </source>
</evidence>
<dbReference type="Proteomes" id="UP000095094">
    <property type="component" value="Unassembled WGS sequence"/>
</dbReference>
<dbReference type="PANTHER" id="PTHR21087:SF16">
    <property type="entry name" value="SHIKIMATE KINASE 1, CHLOROPLASTIC"/>
    <property type="match status" value="1"/>
</dbReference>
<comment type="subunit">
    <text evidence="11">Monomer.</text>
</comment>
<feature type="binding site" evidence="11">
    <location>
        <position position="33"/>
    </location>
    <ligand>
        <name>substrate</name>
    </ligand>
</feature>
<comment type="similarity">
    <text evidence="2 11">Belongs to the shikimate kinase family.</text>
</comment>
<dbReference type="GO" id="GO:0009073">
    <property type="term" value="P:aromatic amino acid family biosynthetic process"/>
    <property type="evidence" value="ECO:0007669"/>
    <property type="project" value="UniProtKB-KW"/>
</dbReference>
<dbReference type="PROSITE" id="PS01128">
    <property type="entry name" value="SHIKIMATE_KINASE"/>
    <property type="match status" value="1"/>
</dbReference>
<dbReference type="GO" id="GO:0000287">
    <property type="term" value="F:magnesium ion binding"/>
    <property type="evidence" value="ECO:0007669"/>
    <property type="project" value="UniProtKB-UniRule"/>
</dbReference>
<keyword evidence="5 11" id="KW-0808">Transferase</keyword>
<evidence type="ECO:0000256" key="11">
    <source>
        <dbReference type="HAMAP-Rule" id="MF_00109"/>
    </source>
</evidence>
<keyword evidence="11" id="KW-0479">Metal-binding</keyword>
<dbReference type="GO" id="GO:0005524">
    <property type="term" value="F:ATP binding"/>
    <property type="evidence" value="ECO:0007669"/>
    <property type="project" value="UniProtKB-UniRule"/>
</dbReference>
<dbReference type="SUPFAM" id="SSF52540">
    <property type="entry name" value="P-loop containing nucleoside triphosphate hydrolases"/>
    <property type="match status" value="1"/>
</dbReference>
<dbReference type="InterPro" id="IPR000623">
    <property type="entry name" value="Shikimate_kinase/TSH1"/>
</dbReference>
<organism evidence="12 13">
    <name type="scientific">Enterococcus termitis</name>
    <dbReference type="NCBI Taxonomy" id="332950"/>
    <lineage>
        <taxon>Bacteria</taxon>
        <taxon>Bacillati</taxon>
        <taxon>Bacillota</taxon>
        <taxon>Bacilli</taxon>
        <taxon>Lactobacillales</taxon>
        <taxon>Enterococcaceae</taxon>
        <taxon>Enterococcus</taxon>
    </lineage>
</organism>
<dbReference type="RefSeq" id="WP_069665188.1">
    <property type="nucleotide sequence ID" value="NZ_JBHUJJ010000001.1"/>
</dbReference>
<dbReference type="EMBL" id="MIJY01000047">
    <property type="protein sequence ID" value="OEG08350.1"/>
    <property type="molecule type" value="Genomic_DNA"/>
</dbReference>
<reference evidence="13" key="1">
    <citation type="submission" date="2016-09" db="EMBL/GenBank/DDBJ databases">
        <authorList>
            <person name="Gulvik C.A."/>
        </authorList>
    </citation>
    <scope>NUCLEOTIDE SEQUENCE [LARGE SCALE GENOMIC DNA]</scope>
    <source>
        <strain evidence="13">LMG 8895</strain>
    </source>
</reference>
<feature type="binding site" evidence="11">
    <location>
        <begin position="11"/>
        <end position="16"/>
    </location>
    <ligand>
        <name>ATP</name>
        <dbReference type="ChEBI" id="CHEBI:30616"/>
    </ligand>
</feature>
<dbReference type="GO" id="GO:0004765">
    <property type="term" value="F:shikimate kinase activity"/>
    <property type="evidence" value="ECO:0007669"/>
    <property type="project" value="UniProtKB-UniRule"/>
</dbReference>
<comment type="catalytic activity">
    <reaction evidence="10 11">
        <text>shikimate + ATP = 3-phosphoshikimate + ADP + H(+)</text>
        <dbReference type="Rhea" id="RHEA:13121"/>
        <dbReference type="ChEBI" id="CHEBI:15378"/>
        <dbReference type="ChEBI" id="CHEBI:30616"/>
        <dbReference type="ChEBI" id="CHEBI:36208"/>
        <dbReference type="ChEBI" id="CHEBI:145989"/>
        <dbReference type="ChEBI" id="CHEBI:456216"/>
        <dbReference type="EC" id="2.7.1.71"/>
    </reaction>
</comment>
<comment type="caution">
    <text evidence="12">The sequence shown here is derived from an EMBL/GenBank/DDBJ whole genome shotgun (WGS) entry which is preliminary data.</text>
</comment>
<keyword evidence="11" id="KW-0460">Magnesium</keyword>
<keyword evidence="6 11" id="KW-0547">Nucleotide-binding</keyword>
<evidence type="ECO:0000256" key="2">
    <source>
        <dbReference type="ARBA" id="ARBA00006997"/>
    </source>
</evidence>
<keyword evidence="8 11" id="KW-0067">ATP-binding</keyword>
<accession>A0A1E5G7W4</accession>
<keyword evidence="4 11" id="KW-0028">Amino-acid biosynthesis</keyword>
<keyword evidence="7 11" id="KW-0418">Kinase</keyword>
<dbReference type="GO" id="GO:0005829">
    <property type="term" value="C:cytosol"/>
    <property type="evidence" value="ECO:0007669"/>
    <property type="project" value="TreeGrafter"/>
</dbReference>
<evidence type="ECO:0000313" key="13">
    <source>
        <dbReference type="Proteomes" id="UP000095094"/>
    </source>
</evidence>
<dbReference type="PRINTS" id="PR01100">
    <property type="entry name" value="SHIKIMTKNASE"/>
</dbReference>
<dbReference type="CDD" id="cd00464">
    <property type="entry name" value="SK"/>
    <property type="match status" value="1"/>
</dbReference>
<evidence type="ECO:0000256" key="8">
    <source>
        <dbReference type="ARBA" id="ARBA00022840"/>
    </source>
</evidence>
<feature type="binding site" evidence="11">
    <location>
        <position position="57"/>
    </location>
    <ligand>
        <name>substrate</name>
    </ligand>
</feature>
<evidence type="ECO:0000256" key="1">
    <source>
        <dbReference type="ARBA" id="ARBA00004842"/>
    </source>
</evidence>
<comment type="caution">
    <text evidence="11">Lacks conserved residue(s) required for the propagation of feature annotation.</text>
</comment>